<proteinExistence type="predicted"/>
<gene>
    <name evidence="1" type="ORF">KI387_015306</name>
</gene>
<organism evidence="1 2">
    <name type="scientific">Taxus chinensis</name>
    <name type="common">Chinese yew</name>
    <name type="synonym">Taxus wallichiana var. chinensis</name>
    <dbReference type="NCBI Taxonomy" id="29808"/>
    <lineage>
        <taxon>Eukaryota</taxon>
        <taxon>Viridiplantae</taxon>
        <taxon>Streptophyta</taxon>
        <taxon>Embryophyta</taxon>
        <taxon>Tracheophyta</taxon>
        <taxon>Spermatophyta</taxon>
        <taxon>Pinopsida</taxon>
        <taxon>Pinidae</taxon>
        <taxon>Conifers II</taxon>
        <taxon>Cupressales</taxon>
        <taxon>Taxaceae</taxon>
        <taxon>Taxus</taxon>
    </lineage>
</organism>
<evidence type="ECO:0000313" key="2">
    <source>
        <dbReference type="Proteomes" id="UP000824469"/>
    </source>
</evidence>
<comment type="caution">
    <text evidence="1">The sequence shown here is derived from an EMBL/GenBank/DDBJ whole genome shotgun (WGS) entry which is preliminary data.</text>
</comment>
<dbReference type="EMBL" id="JAHRHJ020000003">
    <property type="protein sequence ID" value="KAH9320667.1"/>
    <property type="molecule type" value="Genomic_DNA"/>
</dbReference>
<dbReference type="Proteomes" id="UP000824469">
    <property type="component" value="Unassembled WGS sequence"/>
</dbReference>
<keyword evidence="2" id="KW-1185">Reference proteome</keyword>
<evidence type="ECO:0000313" key="1">
    <source>
        <dbReference type="EMBL" id="KAH9320667.1"/>
    </source>
</evidence>
<feature type="non-terminal residue" evidence="1">
    <location>
        <position position="1"/>
    </location>
</feature>
<name>A0AA38GBZ4_TAXCH</name>
<sequence>QEARSETVTDDTKYYRQMWEMVMILDIHWRPYGNYMVMVNIAEDLMGVERLRWIVRHRP</sequence>
<dbReference type="AlphaFoldDB" id="A0AA38GBZ4"/>
<protein>
    <submittedName>
        <fullName evidence="1">Uncharacterized protein</fullName>
    </submittedName>
</protein>
<accession>A0AA38GBZ4</accession>
<feature type="non-terminal residue" evidence="1">
    <location>
        <position position="59"/>
    </location>
</feature>
<reference evidence="1 2" key="1">
    <citation type="journal article" date="2021" name="Nat. Plants">
        <title>The Taxus genome provides insights into paclitaxel biosynthesis.</title>
        <authorList>
            <person name="Xiong X."/>
            <person name="Gou J."/>
            <person name="Liao Q."/>
            <person name="Li Y."/>
            <person name="Zhou Q."/>
            <person name="Bi G."/>
            <person name="Li C."/>
            <person name="Du R."/>
            <person name="Wang X."/>
            <person name="Sun T."/>
            <person name="Guo L."/>
            <person name="Liang H."/>
            <person name="Lu P."/>
            <person name="Wu Y."/>
            <person name="Zhang Z."/>
            <person name="Ro D.K."/>
            <person name="Shang Y."/>
            <person name="Huang S."/>
            <person name="Yan J."/>
        </authorList>
    </citation>
    <scope>NUCLEOTIDE SEQUENCE [LARGE SCALE GENOMIC DNA]</scope>
    <source>
        <strain evidence="1">Ta-2019</strain>
    </source>
</reference>